<protein>
    <submittedName>
        <fullName evidence="3">DUF2568 domain-containing protein</fullName>
    </submittedName>
</protein>
<keyword evidence="2" id="KW-0812">Transmembrane</keyword>
<dbReference type="InterPro" id="IPR021214">
    <property type="entry name" value="DUF2568"/>
</dbReference>
<feature type="compositionally biased region" description="Basic residues" evidence="1">
    <location>
        <begin position="8"/>
        <end position="20"/>
    </location>
</feature>
<organism evidence="3 4">
    <name type="scientific">Mumia zhuanghuii</name>
    <dbReference type="NCBI Taxonomy" id="2585211"/>
    <lineage>
        <taxon>Bacteria</taxon>
        <taxon>Bacillati</taxon>
        <taxon>Actinomycetota</taxon>
        <taxon>Actinomycetes</taxon>
        <taxon>Propionibacteriales</taxon>
        <taxon>Nocardioidaceae</taxon>
        <taxon>Mumia</taxon>
    </lineage>
</organism>
<proteinExistence type="predicted"/>
<feature type="transmembrane region" description="Helical" evidence="2">
    <location>
        <begin position="76"/>
        <end position="95"/>
    </location>
</feature>
<reference evidence="3 4" key="1">
    <citation type="submission" date="2019-09" db="EMBL/GenBank/DDBJ databases">
        <title>Mumia zhuanghuii sp. nov. isolated from the intestinal contents of plateau pika (Ochotona curzoniae) in the Qinghai-Tibet plateau of China.</title>
        <authorList>
            <person name="Tian Z."/>
        </authorList>
    </citation>
    <scope>NUCLEOTIDE SEQUENCE [LARGE SCALE GENOMIC DNA]</scope>
    <source>
        <strain evidence="4">350</strain>
    </source>
</reference>
<evidence type="ECO:0000256" key="1">
    <source>
        <dbReference type="SAM" id="MobiDB-lite"/>
    </source>
</evidence>
<dbReference type="Pfam" id="PF10823">
    <property type="entry name" value="DUF2568"/>
    <property type="match status" value="1"/>
</dbReference>
<name>A0A5Q6S535_9ACTN</name>
<keyword evidence="2" id="KW-0472">Membrane</keyword>
<feature type="region of interest" description="Disordered" evidence="1">
    <location>
        <begin position="1"/>
        <end position="22"/>
    </location>
</feature>
<keyword evidence="2" id="KW-1133">Transmembrane helix</keyword>
<feature type="transmembrane region" description="Helical" evidence="2">
    <location>
        <begin position="116"/>
        <end position="143"/>
    </location>
</feature>
<feature type="transmembrane region" description="Helical" evidence="2">
    <location>
        <begin position="52"/>
        <end position="70"/>
    </location>
</feature>
<sequence length="151" mass="16036">MVPAQHPQPRRHRRGARLPRGRAAGAAAGQRAVTAQRPSPESPPQHVGPLDLLAFTCELAALVLLALAGWSLGDGWWRGLVLAAALVGVAVWFWGRWLAPTSPRRVAMPRRLVVKAGFYVAVAVVGALAGYAVWAAVLVVVAVTTSAVRRD</sequence>
<evidence type="ECO:0000313" key="4">
    <source>
        <dbReference type="Proteomes" id="UP000307768"/>
    </source>
</evidence>
<dbReference type="AlphaFoldDB" id="A0A5Q6S535"/>
<dbReference type="EMBL" id="VDFQ02000001">
    <property type="protein sequence ID" value="KAA1425360.1"/>
    <property type="molecule type" value="Genomic_DNA"/>
</dbReference>
<gene>
    <name evidence="3" type="ORF">FE697_005780</name>
</gene>
<evidence type="ECO:0000256" key="2">
    <source>
        <dbReference type="SAM" id="Phobius"/>
    </source>
</evidence>
<dbReference type="Proteomes" id="UP000307768">
    <property type="component" value="Unassembled WGS sequence"/>
</dbReference>
<evidence type="ECO:0000313" key="3">
    <source>
        <dbReference type="EMBL" id="KAA1425360.1"/>
    </source>
</evidence>
<comment type="caution">
    <text evidence="3">The sequence shown here is derived from an EMBL/GenBank/DDBJ whole genome shotgun (WGS) entry which is preliminary data.</text>
</comment>
<accession>A0A5Q6S535</accession>